<keyword evidence="2" id="KW-1185">Reference proteome</keyword>
<accession>A0A4Y2IJP0</accession>
<evidence type="ECO:0000313" key="2">
    <source>
        <dbReference type="Proteomes" id="UP000499080"/>
    </source>
</evidence>
<dbReference type="EMBL" id="BGPR01002715">
    <property type="protein sequence ID" value="GBM77855.1"/>
    <property type="molecule type" value="Genomic_DNA"/>
</dbReference>
<evidence type="ECO:0000313" key="1">
    <source>
        <dbReference type="EMBL" id="GBM77855.1"/>
    </source>
</evidence>
<dbReference type="Proteomes" id="UP000499080">
    <property type="component" value="Unassembled WGS sequence"/>
</dbReference>
<organism evidence="1 2">
    <name type="scientific">Araneus ventricosus</name>
    <name type="common">Orbweaver spider</name>
    <name type="synonym">Epeira ventricosa</name>
    <dbReference type="NCBI Taxonomy" id="182803"/>
    <lineage>
        <taxon>Eukaryota</taxon>
        <taxon>Metazoa</taxon>
        <taxon>Ecdysozoa</taxon>
        <taxon>Arthropoda</taxon>
        <taxon>Chelicerata</taxon>
        <taxon>Arachnida</taxon>
        <taxon>Araneae</taxon>
        <taxon>Araneomorphae</taxon>
        <taxon>Entelegynae</taxon>
        <taxon>Araneoidea</taxon>
        <taxon>Araneidae</taxon>
        <taxon>Araneus</taxon>
    </lineage>
</organism>
<gene>
    <name evidence="1" type="ORF">AVEN_24607_1</name>
</gene>
<proteinExistence type="predicted"/>
<sequence length="235" mass="25819">MHVHIANPGCFSGIRFHNLEPWGRPSRPSSPDSSDEARLAARTQHICGIAYGRPPVHVHPSASTWSHEQCHQSPPLYCWVNKLIPGGAWLSLFSVEKPATPYGQKKRLSVPGEWQYGRPPVHVPALRPLPGSCEQCHQSPPLLLGEQAIPEVRGSHFSVWKNPRRRMGQKKRLSVPGVSHDGGSQSQVFVAGLEEVFAQEGLADSQGKVKVHQRGRHQCHSQLGSVFQGLGASTQ</sequence>
<protein>
    <submittedName>
        <fullName evidence="1">Uncharacterized protein</fullName>
    </submittedName>
</protein>
<dbReference type="OrthoDB" id="10361491at2759"/>
<name>A0A4Y2IJP0_ARAVE</name>
<dbReference type="AlphaFoldDB" id="A0A4Y2IJP0"/>
<reference evidence="1 2" key="1">
    <citation type="journal article" date="2019" name="Sci. Rep.">
        <title>Orb-weaving spider Araneus ventricosus genome elucidates the spidroin gene catalogue.</title>
        <authorList>
            <person name="Kono N."/>
            <person name="Nakamura H."/>
            <person name="Ohtoshi R."/>
            <person name="Moran D.A.P."/>
            <person name="Shinohara A."/>
            <person name="Yoshida Y."/>
            <person name="Fujiwara M."/>
            <person name="Mori M."/>
            <person name="Tomita M."/>
            <person name="Arakawa K."/>
        </authorList>
    </citation>
    <scope>NUCLEOTIDE SEQUENCE [LARGE SCALE GENOMIC DNA]</scope>
</reference>
<comment type="caution">
    <text evidence="1">The sequence shown here is derived from an EMBL/GenBank/DDBJ whole genome shotgun (WGS) entry which is preliminary data.</text>
</comment>